<dbReference type="FunFam" id="3.30.200.20:FF:000042">
    <property type="entry name" value="Aurora kinase A"/>
    <property type="match status" value="1"/>
</dbReference>
<dbReference type="InterPro" id="IPR000719">
    <property type="entry name" value="Prot_kinase_dom"/>
</dbReference>
<evidence type="ECO:0000256" key="5">
    <source>
        <dbReference type="ARBA" id="ARBA00022777"/>
    </source>
</evidence>
<evidence type="ECO:0000256" key="11">
    <source>
        <dbReference type="SAM" id="MobiDB-lite"/>
    </source>
</evidence>
<keyword evidence="6 8" id="KW-0067">ATP-binding</keyword>
<dbReference type="InterPro" id="IPR008271">
    <property type="entry name" value="Ser/Thr_kinase_AS"/>
</dbReference>
<feature type="domain" description="Protein kinase" evidence="12">
    <location>
        <begin position="669"/>
        <end position="923"/>
    </location>
</feature>
<evidence type="ECO:0000313" key="13">
    <source>
        <dbReference type="EMBL" id="EAR89154.2"/>
    </source>
</evidence>
<feature type="region of interest" description="Disordered" evidence="11">
    <location>
        <begin position="460"/>
        <end position="494"/>
    </location>
</feature>
<keyword evidence="2" id="KW-0723">Serine/threonine-protein kinase</keyword>
<keyword evidence="5 13" id="KW-0418">Kinase</keyword>
<feature type="binding site" evidence="8 10">
    <location>
        <position position="698"/>
    </location>
    <ligand>
        <name>ATP</name>
        <dbReference type="ChEBI" id="CHEBI:30616"/>
    </ligand>
</feature>
<evidence type="ECO:0000313" key="14">
    <source>
        <dbReference type="Proteomes" id="UP000009168"/>
    </source>
</evidence>
<dbReference type="Proteomes" id="UP000009168">
    <property type="component" value="Unassembled WGS sequence"/>
</dbReference>
<dbReference type="PROSITE" id="PS50011">
    <property type="entry name" value="PROTEIN_KINASE_DOM"/>
    <property type="match status" value="1"/>
</dbReference>
<feature type="region of interest" description="Disordered" evidence="11">
    <location>
        <begin position="293"/>
        <end position="319"/>
    </location>
</feature>
<gene>
    <name evidence="13" type="ORF">TTHERM_00577090</name>
</gene>
<dbReference type="CDD" id="cd14003">
    <property type="entry name" value="STKc_AMPK-like"/>
    <property type="match status" value="1"/>
</dbReference>
<feature type="compositionally biased region" description="Polar residues" evidence="11">
    <location>
        <begin position="48"/>
        <end position="86"/>
    </location>
</feature>
<proteinExistence type="predicted"/>
<feature type="region of interest" description="Disordered" evidence="11">
    <location>
        <begin position="48"/>
        <end position="88"/>
    </location>
</feature>
<dbReference type="PANTHER" id="PTHR24350">
    <property type="entry name" value="SERINE/THREONINE-PROTEIN KINASE IAL-RELATED"/>
    <property type="match status" value="1"/>
</dbReference>
<evidence type="ECO:0000256" key="10">
    <source>
        <dbReference type="PROSITE-ProRule" id="PRU10141"/>
    </source>
</evidence>
<dbReference type="PROSITE" id="PS00107">
    <property type="entry name" value="PROTEIN_KINASE_ATP"/>
    <property type="match status" value="1"/>
</dbReference>
<dbReference type="KEGG" id="tet:TTHERM_00577090"/>
<dbReference type="PROSITE" id="PS00108">
    <property type="entry name" value="PROTEIN_KINASE_ST"/>
    <property type="match status" value="1"/>
</dbReference>
<feature type="binding site" evidence="8">
    <location>
        <begin position="798"/>
        <end position="799"/>
    </location>
    <ligand>
        <name>ATP</name>
        <dbReference type="ChEBI" id="CHEBI:30616"/>
    </ligand>
</feature>
<dbReference type="HOGENOM" id="CLU_317742_0_0_1"/>
<organism evidence="13 14">
    <name type="scientific">Tetrahymena thermophila (strain SB210)</name>
    <dbReference type="NCBI Taxonomy" id="312017"/>
    <lineage>
        <taxon>Eukaryota</taxon>
        <taxon>Sar</taxon>
        <taxon>Alveolata</taxon>
        <taxon>Ciliophora</taxon>
        <taxon>Intramacronucleata</taxon>
        <taxon>Oligohymenophorea</taxon>
        <taxon>Hymenostomatida</taxon>
        <taxon>Tetrahymenina</taxon>
        <taxon>Tetrahymenidae</taxon>
        <taxon>Tetrahymena</taxon>
    </lineage>
</organism>
<evidence type="ECO:0000256" key="7">
    <source>
        <dbReference type="PIRSR" id="PIRSR630616-1"/>
    </source>
</evidence>
<feature type="active site" description="Proton acceptor" evidence="7">
    <location>
        <position position="794"/>
    </location>
</feature>
<name>Q22UZ4_TETTS</name>
<dbReference type="Gene3D" id="1.10.510.10">
    <property type="entry name" value="Transferase(Phosphotransferase) domain 1"/>
    <property type="match status" value="1"/>
</dbReference>
<dbReference type="SUPFAM" id="SSF56112">
    <property type="entry name" value="Protein kinase-like (PK-like)"/>
    <property type="match status" value="1"/>
</dbReference>
<feature type="compositionally biased region" description="Polar residues" evidence="11">
    <location>
        <begin position="293"/>
        <end position="304"/>
    </location>
</feature>
<evidence type="ECO:0000256" key="2">
    <source>
        <dbReference type="ARBA" id="ARBA00022527"/>
    </source>
</evidence>
<evidence type="ECO:0000256" key="1">
    <source>
        <dbReference type="ARBA" id="ARBA00011245"/>
    </source>
</evidence>
<evidence type="ECO:0000256" key="6">
    <source>
        <dbReference type="ARBA" id="ARBA00022840"/>
    </source>
</evidence>
<dbReference type="STRING" id="312017.Q22UZ4"/>
<evidence type="ECO:0000256" key="4">
    <source>
        <dbReference type="ARBA" id="ARBA00022741"/>
    </source>
</evidence>
<feature type="binding site" evidence="8">
    <location>
        <position position="812"/>
    </location>
    <ligand>
        <name>ATP</name>
        <dbReference type="ChEBI" id="CHEBI:30616"/>
    </ligand>
</feature>
<dbReference type="InterPro" id="IPR011009">
    <property type="entry name" value="Kinase-like_dom_sf"/>
</dbReference>
<reference evidence="14" key="1">
    <citation type="journal article" date="2006" name="PLoS Biol.">
        <title>Macronuclear genome sequence of the ciliate Tetrahymena thermophila, a model eukaryote.</title>
        <authorList>
            <person name="Eisen J.A."/>
            <person name="Coyne R.S."/>
            <person name="Wu M."/>
            <person name="Wu D."/>
            <person name="Thiagarajan M."/>
            <person name="Wortman J.R."/>
            <person name="Badger J.H."/>
            <person name="Ren Q."/>
            <person name="Amedeo P."/>
            <person name="Jones K.M."/>
            <person name="Tallon L.J."/>
            <person name="Delcher A.L."/>
            <person name="Salzberg S.L."/>
            <person name="Silva J.C."/>
            <person name="Haas B.J."/>
            <person name="Majoros W.H."/>
            <person name="Farzad M."/>
            <person name="Carlton J.M."/>
            <person name="Smith R.K. Jr."/>
            <person name="Garg J."/>
            <person name="Pearlman R.E."/>
            <person name="Karrer K.M."/>
            <person name="Sun L."/>
            <person name="Manning G."/>
            <person name="Elde N.C."/>
            <person name="Turkewitz A.P."/>
            <person name="Asai D.J."/>
            <person name="Wilkes D.E."/>
            <person name="Wang Y."/>
            <person name="Cai H."/>
            <person name="Collins K."/>
            <person name="Stewart B.A."/>
            <person name="Lee S.R."/>
            <person name="Wilamowska K."/>
            <person name="Weinberg Z."/>
            <person name="Ruzzo W.L."/>
            <person name="Wloga D."/>
            <person name="Gaertig J."/>
            <person name="Frankel J."/>
            <person name="Tsao C.-C."/>
            <person name="Gorovsky M.A."/>
            <person name="Keeling P.J."/>
            <person name="Waller R.F."/>
            <person name="Patron N.J."/>
            <person name="Cherry J.M."/>
            <person name="Stover N.A."/>
            <person name="Krieger C.J."/>
            <person name="del Toro C."/>
            <person name="Ryder H.F."/>
            <person name="Williamson S.C."/>
            <person name="Barbeau R.A."/>
            <person name="Hamilton E.P."/>
            <person name="Orias E."/>
        </authorList>
    </citation>
    <scope>NUCLEOTIDE SEQUENCE [LARGE SCALE GENOMIC DNA]</scope>
    <source>
        <strain evidence="14">SB210</strain>
    </source>
</reference>
<dbReference type="AlphaFoldDB" id="Q22UZ4"/>
<evidence type="ECO:0000256" key="9">
    <source>
        <dbReference type="PIRSR" id="PIRSR630616-3"/>
    </source>
</evidence>
<keyword evidence="4 8" id="KW-0547">Nucleotide-binding</keyword>
<feature type="cross-link" description="Glycyl lysine isopeptide (Lys-Gly) (interchain with G-Cter in SUMO2)" evidence="9">
    <location>
        <position position="796"/>
    </location>
</feature>
<sequence length="947" mass="107878">MIMMDRQKLKNAAGVGGVGPIIGGPLTSNLVMPFESQSPYIPQSLYAQAQQRPNTSMNTHSSRFYQSSRKNSQNTIMSRRGSNNPRSDLKLLLQQDPNLVILNDSKLQAQQHLYRPLRQSYLEAQGQSLAIKKFIVNSSTKRANTSLNHSKTRLQTESSAQNALKQIQNSPSPFRQKNSQAIVAQNNSNTYFQPNTANLNLQNQFASYGSRANSPAPMQRSKYYNYLNQKSNGNNTSNNNNNYTQKSIGISQEMEVNLQNSNNNSGYPSRYYNNVISTGVSPERIVNHVQQLYSRPRSSSNTKHSLYPHRTQASSPNNNDLRSVPLGHYHHQQVFKTENDQNPLNNSSGNAFTNQTQANNAIAPQNEVKVLREIDQIIKKIQKKNTVPTNQNTETLQSLNDAGEMNEANTDKYQEEDENGTNNNQQTAAQNENYNNQEQDNNEPKSAIENQTPVIQLKSYQSSNPQHTQPPRSHTPESLSNSNGQIVNSRQNQRGLKDISNKIQQANYKIRNNNFFNNNQATTEGDLELSTNFQKQQIYRNNNIILQQLPNSQNYQQIPTSSNQKVLSEETQYLHKQYLFYQQQQQILKQQQIQQNILAQHNNIVPQPQFYSKRNSNSSIQEKQLQLQIQQQQQQQLQQQQQQQQYQISLQQQSSFLGLSSGSVSLDTFEMGAKIGTGSYAVVNLAIDKRTNQKVAIKVYEKEKLQDPHKMKNVKREVQILSHISHFNIIKLYYVIDAPTTLNLVMEYIGTSSLYSYLKAKPNRRLPENDARKIFRQVVEGIKYLHSRNIIHRDIKLENLLIDDYKNVKIIDFGFAVCAPKDKKLTSFCGTPSYMAPEIVSKKDYYGAPVDVWTCGVLLFVLFCGAFPFRGNDEKDLYKKIQKCQLEVPPHVPPGAKLLIQRILKPVPKERPDVEEILKDPWVQYGGSTSSSSNTKETLPTSYSTKN</sequence>
<keyword evidence="14" id="KW-1185">Reference proteome</keyword>
<dbReference type="SMART" id="SM00220">
    <property type="entry name" value="S_TKc"/>
    <property type="match status" value="1"/>
</dbReference>
<dbReference type="GO" id="GO:0004674">
    <property type="term" value="F:protein serine/threonine kinase activity"/>
    <property type="evidence" value="ECO:0007669"/>
    <property type="project" value="UniProtKB-KW"/>
</dbReference>
<evidence type="ECO:0000256" key="8">
    <source>
        <dbReference type="PIRSR" id="PIRSR630616-2"/>
    </source>
</evidence>
<dbReference type="InParanoid" id="Q22UZ4"/>
<feature type="region of interest" description="Disordered" evidence="11">
    <location>
        <begin position="923"/>
        <end position="947"/>
    </location>
</feature>
<dbReference type="FunFam" id="1.10.510.10:FF:000571">
    <property type="entry name" value="Maternal embryonic leucine zipper kinase"/>
    <property type="match status" value="1"/>
</dbReference>
<protein>
    <submittedName>
        <fullName evidence="13">Serine/Threonine kinase domain protein</fullName>
    </submittedName>
</protein>
<feature type="compositionally biased region" description="Polar residues" evidence="11">
    <location>
        <begin position="926"/>
        <end position="947"/>
    </location>
</feature>
<dbReference type="GeneID" id="7834655"/>
<comment type="subunit">
    <text evidence="1">Monomer.</text>
</comment>
<dbReference type="InterPro" id="IPR017441">
    <property type="entry name" value="Protein_kinase_ATP_BS"/>
</dbReference>
<dbReference type="RefSeq" id="XP_001009399.2">
    <property type="nucleotide sequence ID" value="XM_001009399.2"/>
</dbReference>
<dbReference type="InterPro" id="IPR030616">
    <property type="entry name" value="Aur-like"/>
</dbReference>
<keyword evidence="3" id="KW-0808">Transferase</keyword>
<evidence type="ECO:0000256" key="3">
    <source>
        <dbReference type="ARBA" id="ARBA00022679"/>
    </source>
</evidence>
<accession>Q22UZ4</accession>
<dbReference type="Pfam" id="PF00069">
    <property type="entry name" value="Pkinase"/>
    <property type="match status" value="1"/>
</dbReference>
<evidence type="ECO:0000259" key="12">
    <source>
        <dbReference type="PROSITE" id="PS50011"/>
    </source>
</evidence>
<dbReference type="eggNOG" id="KOG0586">
    <property type="taxonomic scope" value="Eukaryota"/>
</dbReference>
<dbReference type="EMBL" id="GG662798">
    <property type="protein sequence ID" value="EAR89154.2"/>
    <property type="molecule type" value="Genomic_DNA"/>
</dbReference>
<dbReference type="GO" id="GO:0005524">
    <property type="term" value="F:ATP binding"/>
    <property type="evidence" value="ECO:0007669"/>
    <property type="project" value="UniProtKB-UniRule"/>
</dbReference>